<feature type="non-terminal residue" evidence="1">
    <location>
        <position position="199"/>
    </location>
</feature>
<protein>
    <submittedName>
        <fullName evidence="1">Uncharacterized protein</fullName>
    </submittedName>
</protein>
<evidence type="ECO:0000313" key="1">
    <source>
        <dbReference type="EMBL" id="JAS56107.1"/>
    </source>
</evidence>
<name>A0A1B6G0Z1_9HEMI</name>
<gene>
    <name evidence="1" type="ORF">g.49527</name>
</gene>
<dbReference type="EMBL" id="GECZ01013662">
    <property type="protein sequence ID" value="JAS56107.1"/>
    <property type="molecule type" value="Transcribed_RNA"/>
</dbReference>
<reference evidence="1" key="1">
    <citation type="submission" date="2015-11" db="EMBL/GenBank/DDBJ databases">
        <title>De novo transcriptome assembly of four potential Pierce s Disease insect vectors from Arizona vineyards.</title>
        <authorList>
            <person name="Tassone E.E."/>
        </authorList>
    </citation>
    <scope>NUCLEOTIDE SEQUENCE</scope>
</reference>
<accession>A0A1B6G0Z1</accession>
<feature type="non-terminal residue" evidence="1">
    <location>
        <position position="1"/>
    </location>
</feature>
<sequence length="199" mass="22253">LESLESDQETLERILTVLDSSMNSNVQFLDEINPKVTQALTHVENLTENSEIVEDLFQDTRYSSVNAIEAAKAYKNIADNIEESKKEIEIASKISDEIASKLDGVSGHAVESRNSSQQLMDDFRRHLVDVERLKRSLDQINSEIQNVQSASNLTNDAIDKIDKSFSPKSSLEGVQQILDSTNKKAEIADENSRQALDDL</sequence>
<proteinExistence type="predicted"/>
<dbReference type="AlphaFoldDB" id="A0A1B6G0Z1"/>
<dbReference type="SUPFAM" id="SSF58104">
    <property type="entry name" value="Methyl-accepting chemotaxis protein (MCP) signaling domain"/>
    <property type="match status" value="1"/>
</dbReference>
<organism evidence="1">
    <name type="scientific">Cuerna arida</name>
    <dbReference type="NCBI Taxonomy" id="1464854"/>
    <lineage>
        <taxon>Eukaryota</taxon>
        <taxon>Metazoa</taxon>
        <taxon>Ecdysozoa</taxon>
        <taxon>Arthropoda</taxon>
        <taxon>Hexapoda</taxon>
        <taxon>Insecta</taxon>
        <taxon>Pterygota</taxon>
        <taxon>Neoptera</taxon>
        <taxon>Paraneoptera</taxon>
        <taxon>Hemiptera</taxon>
        <taxon>Auchenorrhyncha</taxon>
        <taxon>Membracoidea</taxon>
        <taxon>Cicadellidae</taxon>
        <taxon>Cicadellinae</taxon>
        <taxon>Proconiini</taxon>
        <taxon>Cuerna</taxon>
    </lineage>
</organism>